<reference evidence="2 3" key="1">
    <citation type="submission" date="2024-02" db="EMBL/GenBank/DDBJ databases">
        <authorList>
            <person name="Chen Y."/>
            <person name="Shah S."/>
            <person name="Dougan E. K."/>
            <person name="Thang M."/>
            <person name="Chan C."/>
        </authorList>
    </citation>
    <scope>NUCLEOTIDE SEQUENCE [LARGE SCALE GENOMIC DNA]</scope>
</reference>
<keyword evidence="3" id="KW-1185">Reference proteome</keyword>
<dbReference type="EMBL" id="CAXAMM010020224">
    <property type="protein sequence ID" value="CAK9047495.1"/>
    <property type="molecule type" value="Genomic_DNA"/>
</dbReference>
<organism evidence="2 3">
    <name type="scientific">Durusdinium trenchii</name>
    <dbReference type="NCBI Taxonomy" id="1381693"/>
    <lineage>
        <taxon>Eukaryota</taxon>
        <taxon>Sar</taxon>
        <taxon>Alveolata</taxon>
        <taxon>Dinophyceae</taxon>
        <taxon>Suessiales</taxon>
        <taxon>Symbiodiniaceae</taxon>
        <taxon>Durusdinium</taxon>
    </lineage>
</organism>
<sequence>MACFLQSYAAALAERVPRFTVHEEHDGYRYVEIPNESEAYQVTTLSQTEEGLLGTSLAGDQVFLLPFNLPSSVSELRTTLAPLLGVAPERLTLLCAGVELQGGVEIVEVDALTLRSPVDRPVLCRRTEDYDEHAHDRLRMNVHRLPEGEMIQALEDRGRWRLIYTSKEVLVEDLYAIDDPAVEPWGFFPLAPRWPMPAGASPPRRAAPSCDVWSCQLALPVKGKLDAHASKTNDRPIPRYQMIVDPNLFVHQQLWVPSEFDITKEGSCRLVGGERSHLEPQLAKEVAQPVLEAALPLLAKLRRPQLLLEDRRLQVVFKERAQRITVPGRRADGSNSEYIGLWHVDGHWEHVAAVVLYYYHVDPQLVGGDMEFCGREPIAELGIGDGGNFTEFHRGSLRAGLRGEKAPSCECVTKLANCKVPIREGTLLVFSNCQLAHRVLRMVNQGTVEASRDFVALFVLDPAFGPLRPARSVLSAGYDIVRALQHRGVSIQRCPEAVGLVLEFLHLRPSEARRKLMRIDRLREQLQPSGEFCGSSQVVHAGNACFTMIGWLHNMLDKGGLEIFDKAPHWIGKKLLKGLDLPPKQLGRGMSEILSLGTKELENRLKEQEHQLHEVEHQLQEVEDDRHGMKSLKLVVPQRFHCRLLSLKKACPTVELQIPKACVGSDGATALKVIGVGVKEDAEKNLAAHLPAKHVVKVEDEWVCCHCRGLKKSDFHGKGVINAQHVKDKHLSVGQKVTVLDASGHGSVTVLKKAIRSERNNQIGFLDDGTQVEIMGHWLECRWAIRPSHGYSPSQLGFIPAQSIEKDEHVSLQGPVKECFAALAMFQEELGMEIDAFSLGGEPVKLQPQPRRKPKLKK</sequence>
<comment type="caution">
    <text evidence="2">The sequence shown here is derived from an EMBL/GenBank/DDBJ whole genome shotgun (WGS) entry which is preliminary data.</text>
</comment>
<proteinExistence type="predicted"/>
<evidence type="ECO:0000256" key="1">
    <source>
        <dbReference type="SAM" id="Coils"/>
    </source>
</evidence>
<gene>
    <name evidence="2" type="ORF">SCF082_LOCUS26598</name>
</gene>
<accession>A0ABP0MBI0</accession>
<protein>
    <submittedName>
        <fullName evidence="2">Conserved oligomeric Golgi complex subunit 5</fullName>
    </submittedName>
</protein>
<keyword evidence="1" id="KW-0175">Coiled coil</keyword>
<dbReference type="Proteomes" id="UP001642464">
    <property type="component" value="Unassembled WGS sequence"/>
</dbReference>
<evidence type="ECO:0000313" key="3">
    <source>
        <dbReference type="Proteomes" id="UP001642464"/>
    </source>
</evidence>
<name>A0ABP0MBI0_9DINO</name>
<feature type="coiled-coil region" evidence="1">
    <location>
        <begin position="598"/>
        <end position="632"/>
    </location>
</feature>
<evidence type="ECO:0000313" key="2">
    <source>
        <dbReference type="EMBL" id="CAK9047495.1"/>
    </source>
</evidence>